<reference evidence="1" key="1">
    <citation type="thesis" date="2020" institute="ProQuest LLC" country="789 East Eisenhower Parkway, Ann Arbor, MI, USA">
        <title>Comparative Genomics and Chromosome Evolution.</title>
        <authorList>
            <person name="Mudd A.B."/>
        </authorList>
    </citation>
    <scope>NUCLEOTIDE SEQUENCE</scope>
    <source>
        <strain evidence="1">HN-11 Male</strain>
        <tissue evidence="1">Kidney and liver</tissue>
    </source>
</reference>
<gene>
    <name evidence="1" type="ORF">GDO78_010940</name>
</gene>
<protein>
    <submittedName>
        <fullName evidence="1">Uncharacterized protein</fullName>
    </submittedName>
</protein>
<comment type="caution">
    <text evidence="1">The sequence shown here is derived from an EMBL/GenBank/DDBJ whole genome shotgun (WGS) entry which is preliminary data.</text>
</comment>
<evidence type="ECO:0000313" key="2">
    <source>
        <dbReference type="Proteomes" id="UP000770717"/>
    </source>
</evidence>
<accession>A0A8J6F757</accession>
<organism evidence="1 2">
    <name type="scientific">Eleutherodactylus coqui</name>
    <name type="common">Puerto Rican coqui</name>
    <dbReference type="NCBI Taxonomy" id="57060"/>
    <lineage>
        <taxon>Eukaryota</taxon>
        <taxon>Metazoa</taxon>
        <taxon>Chordata</taxon>
        <taxon>Craniata</taxon>
        <taxon>Vertebrata</taxon>
        <taxon>Euteleostomi</taxon>
        <taxon>Amphibia</taxon>
        <taxon>Batrachia</taxon>
        <taxon>Anura</taxon>
        <taxon>Neobatrachia</taxon>
        <taxon>Hyloidea</taxon>
        <taxon>Eleutherodactylidae</taxon>
        <taxon>Eleutherodactylinae</taxon>
        <taxon>Eleutherodactylus</taxon>
        <taxon>Eleutherodactylus</taxon>
    </lineage>
</organism>
<keyword evidence="2" id="KW-1185">Reference proteome</keyword>
<proteinExistence type="predicted"/>
<sequence length="97" mass="11007">MEPITYEKKIYLLKLFTICCARWRKGNASFGQNTLDFSFHLVFHIQLEILFRTTKILQSHYYFGLASGGGKKTQGIIGLRGHLTPTLPGVHKNSGHN</sequence>
<dbReference type="EMBL" id="WNTK01000006">
    <property type="protein sequence ID" value="KAG9481978.1"/>
    <property type="molecule type" value="Genomic_DNA"/>
</dbReference>
<dbReference type="AlphaFoldDB" id="A0A8J6F757"/>
<dbReference type="Proteomes" id="UP000770717">
    <property type="component" value="Unassembled WGS sequence"/>
</dbReference>
<name>A0A8J6F757_ELECQ</name>
<evidence type="ECO:0000313" key="1">
    <source>
        <dbReference type="EMBL" id="KAG9481978.1"/>
    </source>
</evidence>